<dbReference type="KEGG" id="rher:EHE19_005295"/>
<proteinExistence type="predicted"/>
<dbReference type="AlphaFoldDB" id="A0A4U7JD60"/>
<dbReference type="InterPro" id="IPR000073">
    <property type="entry name" value="AB_hydrolase_1"/>
</dbReference>
<keyword evidence="2" id="KW-0378">Hydrolase</keyword>
<evidence type="ECO:0000313" key="3">
    <source>
        <dbReference type="Proteomes" id="UP000306409"/>
    </source>
</evidence>
<accession>A0A4U7JD60</accession>
<sequence length="294" mass="33610">MINNLRSFAKSDSTNELPVEDYAEICGSKMYYEISGNPNGEWLVLIHGMAGSTRCWKYQFEDFNKHYKVLSVDLLGHGNSSIRKSDKYCGPIMANYIRVLMDMLKIEKAHILGLSLGSIVEQYFSQMFPERIISLIFASPVTKPNYVSMISNFLSEKILLKVLSKNTYLKIMGNLMLPGKAHEKSREFFIRETLKMPDSEFHKWFRIALDGDHYYYLTESNIPTLIVAGDKDFCYLKDAIALQDKYINSTLKIIKDAGHVFIFQKAKEFNQIVIDHLNSLQAAAVAEEKSKIAA</sequence>
<reference evidence="2 3" key="1">
    <citation type="submission" date="2020-09" db="EMBL/GenBank/DDBJ databases">
        <title>Characterization and genome sequencing of Ruminiclostridium sp. nov. MA18.</title>
        <authorList>
            <person name="Rettenmaier R."/>
            <person name="Kowollik M.-L."/>
            <person name="Liebl W."/>
            <person name="Zverlov V."/>
        </authorList>
    </citation>
    <scope>NUCLEOTIDE SEQUENCE [LARGE SCALE GENOMIC DNA]</scope>
    <source>
        <strain evidence="2 3">MA18</strain>
    </source>
</reference>
<dbReference type="PRINTS" id="PR00111">
    <property type="entry name" value="ABHYDROLASE"/>
</dbReference>
<dbReference type="Pfam" id="PF00561">
    <property type="entry name" value="Abhydrolase_1"/>
    <property type="match status" value="1"/>
</dbReference>
<feature type="domain" description="AB hydrolase-1" evidence="1">
    <location>
        <begin position="42"/>
        <end position="265"/>
    </location>
</feature>
<dbReference type="PANTHER" id="PTHR43798:SF33">
    <property type="entry name" value="HYDROLASE, PUTATIVE (AFU_ORTHOLOGUE AFUA_2G14860)-RELATED"/>
    <property type="match status" value="1"/>
</dbReference>
<dbReference type="OrthoDB" id="9775557at2"/>
<name>A0A4U7JD60_9FIRM</name>
<keyword evidence="3" id="KW-1185">Reference proteome</keyword>
<dbReference type="GO" id="GO:0016787">
    <property type="term" value="F:hydrolase activity"/>
    <property type="evidence" value="ECO:0007669"/>
    <property type="project" value="UniProtKB-KW"/>
</dbReference>
<organism evidence="2 3">
    <name type="scientific">Ruminiclostridium herbifermentans</name>
    <dbReference type="NCBI Taxonomy" id="2488810"/>
    <lineage>
        <taxon>Bacteria</taxon>
        <taxon>Bacillati</taxon>
        <taxon>Bacillota</taxon>
        <taxon>Clostridia</taxon>
        <taxon>Eubacteriales</taxon>
        <taxon>Oscillospiraceae</taxon>
        <taxon>Ruminiclostridium</taxon>
    </lineage>
</organism>
<evidence type="ECO:0000259" key="1">
    <source>
        <dbReference type="Pfam" id="PF00561"/>
    </source>
</evidence>
<dbReference type="InterPro" id="IPR050266">
    <property type="entry name" value="AB_hydrolase_sf"/>
</dbReference>
<dbReference type="Gene3D" id="3.40.50.1820">
    <property type="entry name" value="alpha/beta hydrolase"/>
    <property type="match status" value="1"/>
</dbReference>
<protein>
    <submittedName>
        <fullName evidence="2">Alpha/beta hydrolase</fullName>
    </submittedName>
</protein>
<dbReference type="SUPFAM" id="SSF53474">
    <property type="entry name" value="alpha/beta-Hydrolases"/>
    <property type="match status" value="1"/>
</dbReference>
<dbReference type="PANTHER" id="PTHR43798">
    <property type="entry name" value="MONOACYLGLYCEROL LIPASE"/>
    <property type="match status" value="1"/>
</dbReference>
<dbReference type="Proteomes" id="UP000306409">
    <property type="component" value="Chromosome"/>
</dbReference>
<dbReference type="EMBL" id="CP061336">
    <property type="protein sequence ID" value="QNU67867.1"/>
    <property type="molecule type" value="Genomic_DNA"/>
</dbReference>
<dbReference type="RefSeq" id="WP_137698402.1">
    <property type="nucleotide sequence ID" value="NZ_CP061336.1"/>
</dbReference>
<gene>
    <name evidence="2" type="ORF">EHE19_005295</name>
</gene>
<evidence type="ECO:0000313" key="2">
    <source>
        <dbReference type="EMBL" id="QNU67867.1"/>
    </source>
</evidence>
<dbReference type="InterPro" id="IPR029058">
    <property type="entry name" value="AB_hydrolase_fold"/>
</dbReference>
<dbReference type="GO" id="GO:0016020">
    <property type="term" value="C:membrane"/>
    <property type="evidence" value="ECO:0007669"/>
    <property type="project" value="TreeGrafter"/>
</dbReference>